<gene>
    <name evidence="2" type="ORF">DWY25_09125</name>
</gene>
<reference evidence="2 3" key="1">
    <citation type="submission" date="2018-08" db="EMBL/GenBank/DDBJ databases">
        <title>A genome reference for cultivated species of the human gut microbiota.</title>
        <authorList>
            <person name="Zou Y."/>
            <person name="Xue W."/>
            <person name="Luo G."/>
        </authorList>
    </citation>
    <scope>NUCLEOTIDE SEQUENCE [LARGE SCALE GENOMIC DNA]</scope>
    <source>
        <strain evidence="2 3">AF24-29</strain>
    </source>
</reference>
<accession>A0A412G0L8</accession>
<dbReference type="EMBL" id="QRUP01000010">
    <property type="protein sequence ID" value="RGR73963.1"/>
    <property type="molecule type" value="Genomic_DNA"/>
</dbReference>
<dbReference type="Proteomes" id="UP000284178">
    <property type="component" value="Unassembled WGS sequence"/>
</dbReference>
<dbReference type="RefSeq" id="WP_117894974.1">
    <property type="nucleotide sequence ID" value="NZ_CABJCV010000010.1"/>
</dbReference>
<protein>
    <recommendedName>
        <fullName evidence="4">Rpn family recombination-promoting nuclease/putative transposase</fullName>
    </recommendedName>
</protein>
<sequence length="369" mass="43697">MKQNNLLLNISDQQLRQAGLTRAQARKSLAALDYRDNDVFRHVMNAENPVSRKILTMYLSDLLHRRIVWIGSEATEPVKANFREKGVRYDVMVRIRDDQGKSMLVNLEMQNYRMAESLSLRSQGYASRMVSDQIEVGGSFDFIPVLQIMITKRMPEMKASREYLHYHRYTNEKTSKRMPKERCRTLWIEMEKTQALERIPTEQWRISDKITYMLRYSRDPKKQKIIHELIEKEEVIRMMEEKRMDFLKDTSYAIAKMRMKYDEMDEKTVYKKGIEKGMRKGVKKGVKQGMVQGIIKGKVSLLKELLRQKWELTERDEKDLDSLNEEEVNQIVQVLNRINTPKDLHEQLKKISDPKPQAENHAQFAFSQD</sequence>
<feature type="region of interest" description="Disordered" evidence="1">
    <location>
        <begin position="350"/>
        <end position="369"/>
    </location>
</feature>
<name>A0A412G0L8_9FIRM</name>
<keyword evidence="3" id="KW-1185">Reference proteome</keyword>
<comment type="caution">
    <text evidence="2">The sequence shown here is derived from an EMBL/GenBank/DDBJ whole genome shotgun (WGS) entry which is preliminary data.</text>
</comment>
<evidence type="ECO:0000256" key="1">
    <source>
        <dbReference type="SAM" id="MobiDB-lite"/>
    </source>
</evidence>
<evidence type="ECO:0000313" key="3">
    <source>
        <dbReference type="Proteomes" id="UP000284178"/>
    </source>
</evidence>
<dbReference type="GeneID" id="83015562"/>
<evidence type="ECO:0008006" key="4">
    <source>
        <dbReference type="Google" id="ProtNLM"/>
    </source>
</evidence>
<organism evidence="2 3">
    <name type="scientific">Holdemania filiformis</name>
    <dbReference type="NCBI Taxonomy" id="61171"/>
    <lineage>
        <taxon>Bacteria</taxon>
        <taxon>Bacillati</taxon>
        <taxon>Bacillota</taxon>
        <taxon>Erysipelotrichia</taxon>
        <taxon>Erysipelotrichales</taxon>
        <taxon>Erysipelotrichaceae</taxon>
        <taxon>Holdemania</taxon>
    </lineage>
</organism>
<proteinExistence type="predicted"/>
<dbReference type="AlphaFoldDB" id="A0A412G0L8"/>
<evidence type="ECO:0000313" key="2">
    <source>
        <dbReference type="EMBL" id="RGR73963.1"/>
    </source>
</evidence>